<dbReference type="AlphaFoldDB" id="A0A3D8RA27"/>
<comment type="caution">
    <text evidence="2">The sequence shown here is derived from an EMBL/GenBank/DDBJ whole genome shotgun (WGS) entry which is preliminary data.</text>
</comment>
<protein>
    <submittedName>
        <fullName evidence="2">Uncharacterized protein</fullName>
    </submittedName>
</protein>
<dbReference type="Proteomes" id="UP000256690">
    <property type="component" value="Unassembled WGS sequence"/>
</dbReference>
<dbReference type="GeneID" id="38118691"/>
<proteinExistence type="predicted"/>
<evidence type="ECO:0000313" key="2">
    <source>
        <dbReference type="EMBL" id="RDW70810.1"/>
    </source>
</evidence>
<keyword evidence="3" id="KW-1185">Reference proteome</keyword>
<evidence type="ECO:0000256" key="1">
    <source>
        <dbReference type="SAM" id="MobiDB-lite"/>
    </source>
</evidence>
<sequence>MPIPTRSVSGKEIRKQPSTVGRTIPSLKPPATPQANEESPSKTAPSKTAPSTKTATSTIPTRRQSLIRPSQLQLRTTSSAKPTTLPASTRIVGRGPTSPVKRDDTARQQNGTPTSPKKTEMLPPARPVRSSSLRQPTSSSSGTSTVQRGHARHKSQIVTPVPKAIQTPSTTTSTAARSRNQFPTHQQQFSPKKAQFPPTITTPSALSKQASSSIPSSWPEIAALQTELLQLSLLHIAEQRHNDQWERDAETQLRKKYNSVADDYRAVLNVEKESQRKLNGQALYYWLRNSGEHNGQQGFAQQVQLLSQISQEVYGLSDSHGRYTVAILEFEGWLRRVEEIQQARMRVGQGGDDFVDPIDREWKEETRALIMKLELASRQLQSLDILGYGDVEALNNSALLRTAKGLNDLISQMIEELSVIRRIEADIMKSEKSRVSQLALQLVEMQPREDRAVPRTGLWTRSALKS</sequence>
<organism evidence="2 3">
    <name type="scientific">Aspergillus mulundensis</name>
    <dbReference type="NCBI Taxonomy" id="1810919"/>
    <lineage>
        <taxon>Eukaryota</taxon>
        <taxon>Fungi</taxon>
        <taxon>Dikarya</taxon>
        <taxon>Ascomycota</taxon>
        <taxon>Pezizomycotina</taxon>
        <taxon>Eurotiomycetes</taxon>
        <taxon>Eurotiomycetidae</taxon>
        <taxon>Eurotiales</taxon>
        <taxon>Aspergillaceae</taxon>
        <taxon>Aspergillus</taxon>
        <taxon>Aspergillus subgen. Nidulantes</taxon>
    </lineage>
</organism>
<dbReference type="STRING" id="1810919.A0A3D8RA27"/>
<feature type="compositionally biased region" description="Low complexity" evidence="1">
    <location>
        <begin position="130"/>
        <end position="145"/>
    </location>
</feature>
<dbReference type="OrthoDB" id="432544at2759"/>
<dbReference type="EMBL" id="PVWQ01000010">
    <property type="protein sequence ID" value="RDW70810.1"/>
    <property type="molecule type" value="Genomic_DNA"/>
</dbReference>
<evidence type="ECO:0000313" key="3">
    <source>
        <dbReference type="Proteomes" id="UP000256690"/>
    </source>
</evidence>
<reference evidence="2 3" key="1">
    <citation type="journal article" date="2018" name="IMA Fungus">
        <title>IMA Genome-F 9: Draft genome sequence of Annulohypoxylon stygium, Aspergillus mulundensis, Berkeleyomyces basicola (syn. Thielaviopsis basicola), Ceratocystis smalleyi, two Cercospora beticola strains, Coleophoma cylindrospora, Fusarium fracticaudum, Phialophora cf. hyalina, and Morchella septimelata.</title>
        <authorList>
            <person name="Wingfield B.D."/>
            <person name="Bills G.F."/>
            <person name="Dong Y."/>
            <person name="Huang W."/>
            <person name="Nel W.J."/>
            <person name="Swalarsk-Parry B.S."/>
            <person name="Vaghefi N."/>
            <person name="Wilken P.M."/>
            <person name="An Z."/>
            <person name="de Beer Z.W."/>
            <person name="De Vos L."/>
            <person name="Chen L."/>
            <person name="Duong T.A."/>
            <person name="Gao Y."/>
            <person name="Hammerbacher A."/>
            <person name="Kikkert J.R."/>
            <person name="Li Y."/>
            <person name="Li H."/>
            <person name="Li K."/>
            <person name="Li Q."/>
            <person name="Liu X."/>
            <person name="Ma X."/>
            <person name="Naidoo K."/>
            <person name="Pethybridge S.J."/>
            <person name="Sun J."/>
            <person name="Steenkamp E.T."/>
            <person name="van der Nest M.A."/>
            <person name="van Wyk S."/>
            <person name="Wingfield M.J."/>
            <person name="Xiong C."/>
            <person name="Yue Q."/>
            <person name="Zhang X."/>
        </authorList>
    </citation>
    <scope>NUCLEOTIDE SEQUENCE [LARGE SCALE GENOMIC DNA]</scope>
    <source>
        <strain evidence="2 3">DSM 5745</strain>
    </source>
</reference>
<feature type="compositionally biased region" description="Polar residues" evidence="1">
    <location>
        <begin position="180"/>
        <end position="190"/>
    </location>
</feature>
<feature type="region of interest" description="Disordered" evidence="1">
    <location>
        <begin position="1"/>
        <end position="206"/>
    </location>
</feature>
<accession>A0A3D8RA27</accession>
<dbReference type="RefSeq" id="XP_026601341.1">
    <property type="nucleotide sequence ID" value="XM_026750337.1"/>
</dbReference>
<feature type="compositionally biased region" description="Low complexity" evidence="1">
    <location>
        <begin position="169"/>
        <end position="179"/>
    </location>
</feature>
<feature type="compositionally biased region" description="Low complexity" evidence="1">
    <location>
        <begin position="41"/>
        <end position="58"/>
    </location>
</feature>
<feature type="compositionally biased region" description="Polar residues" evidence="1">
    <location>
        <begin position="107"/>
        <end position="116"/>
    </location>
</feature>
<gene>
    <name evidence="2" type="ORF">DSM5745_08321</name>
</gene>
<feature type="compositionally biased region" description="Polar residues" evidence="1">
    <location>
        <begin position="59"/>
        <end position="87"/>
    </location>
</feature>
<name>A0A3D8RA27_9EURO</name>